<dbReference type="Pfam" id="PF13193">
    <property type="entry name" value="AMP-binding_C"/>
    <property type="match status" value="1"/>
</dbReference>
<dbReference type="Gene3D" id="3.30.300.30">
    <property type="match status" value="1"/>
</dbReference>
<evidence type="ECO:0000313" key="7">
    <source>
        <dbReference type="EMBL" id="MFD1737827.1"/>
    </source>
</evidence>
<keyword evidence="4" id="KW-1133">Transmembrane helix</keyword>
<feature type="transmembrane region" description="Helical" evidence="4">
    <location>
        <begin position="20"/>
        <end position="39"/>
    </location>
</feature>
<gene>
    <name evidence="7" type="ORF">ACFSCX_14920</name>
</gene>
<feature type="domain" description="AMP-binding enzyme C-terminal" evidence="6">
    <location>
        <begin position="421"/>
        <end position="496"/>
    </location>
</feature>
<dbReference type="CDD" id="cd04433">
    <property type="entry name" value="AFD_class_I"/>
    <property type="match status" value="1"/>
</dbReference>
<dbReference type="InterPro" id="IPR025110">
    <property type="entry name" value="AMP-bd_C"/>
</dbReference>
<keyword evidence="4" id="KW-0812">Transmembrane</keyword>
<keyword evidence="3" id="KW-0456">Lyase</keyword>
<evidence type="ECO:0000259" key="6">
    <source>
        <dbReference type="Pfam" id="PF13193"/>
    </source>
</evidence>
<dbReference type="RefSeq" id="WP_377929047.1">
    <property type="nucleotide sequence ID" value="NZ_JBHUEM010000024.1"/>
</dbReference>
<evidence type="ECO:0000256" key="1">
    <source>
        <dbReference type="ARBA" id="ARBA00006432"/>
    </source>
</evidence>
<evidence type="ECO:0000256" key="3">
    <source>
        <dbReference type="ARBA" id="ARBA00023239"/>
    </source>
</evidence>
<sequence>MNILKLTYVLFKLNILSPKGLSRLIMALFQCGINAMTLLQFAGTSYSKKIALVDDEETLTYAQLRMQSENLATIFSERYELRSGKRVAFLCRNHASFVKAIFSVSRTGADVCFLNTELGQNQMIQVLDELDIDLLVCDVDFISVVEKSNYHQKIVVSYHDELPAINRFVLEKQEGQKLQRASSSKMLLRTGGTTGKAKEVAHRPSIFTYLNPFIGLLTRLKLLRYETTYVATPIYHGYGLAVLFLFIALGKKIVVSKGFEAERACTLIREHKIEVVTVVPLMLQKMLKHNVDDLKTLHCIASGSAVLTPKLVDEVLLKLGNIIYNLYGTSETGLNIIATPQDLQDSATTLGRKIKGVPFTILDSGKRKVDVGTIGQFCMKEKNNWIETGDMGYQDENGYYYLSGRIDDMIVSAGVNVYPVEVEQILIQHPYVAEVAVIGVVDAQFGNRLQAYVQPMKDASLSTQELYEWLRRRAARFQMPKDIVLIDQMPYTPLGKVDKQRLRSAEVGHGG</sequence>
<dbReference type="Pfam" id="PF00501">
    <property type="entry name" value="AMP-binding"/>
    <property type="match status" value="1"/>
</dbReference>
<dbReference type="InterPro" id="IPR000873">
    <property type="entry name" value="AMP-dep_synth/lig_dom"/>
</dbReference>
<comment type="caution">
    <text evidence="7">The sequence shown here is derived from an EMBL/GenBank/DDBJ whole genome shotgun (WGS) entry which is preliminary data.</text>
</comment>
<dbReference type="InterPro" id="IPR018508">
    <property type="entry name" value="3-dehydroquinate_DH_AS"/>
</dbReference>
<organism evidence="7 8">
    <name type="scientific">Bacillus salitolerans</name>
    <dbReference type="NCBI Taxonomy" id="1437434"/>
    <lineage>
        <taxon>Bacteria</taxon>
        <taxon>Bacillati</taxon>
        <taxon>Bacillota</taxon>
        <taxon>Bacilli</taxon>
        <taxon>Bacillales</taxon>
        <taxon>Bacillaceae</taxon>
        <taxon>Bacillus</taxon>
    </lineage>
</organism>
<name>A0ABW4LRW4_9BACI</name>
<feature type="transmembrane region" description="Helical" evidence="4">
    <location>
        <begin position="229"/>
        <end position="249"/>
    </location>
</feature>
<reference evidence="8" key="1">
    <citation type="journal article" date="2019" name="Int. J. Syst. Evol. Microbiol.">
        <title>The Global Catalogue of Microorganisms (GCM) 10K type strain sequencing project: providing services to taxonomists for standard genome sequencing and annotation.</title>
        <authorList>
            <consortium name="The Broad Institute Genomics Platform"/>
            <consortium name="The Broad Institute Genome Sequencing Center for Infectious Disease"/>
            <person name="Wu L."/>
            <person name="Ma J."/>
        </authorList>
    </citation>
    <scope>NUCLEOTIDE SEQUENCE [LARGE SCALE GENOMIC DNA]</scope>
    <source>
        <strain evidence="8">CCUG 49339</strain>
    </source>
</reference>
<dbReference type="InterPro" id="IPR042099">
    <property type="entry name" value="ANL_N_sf"/>
</dbReference>
<dbReference type="PROSITE" id="PS01028">
    <property type="entry name" value="DEHYDROQUINASE_I"/>
    <property type="match status" value="1"/>
</dbReference>
<dbReference type="PANTHER" id="PTHR43201:SF5">
    <property type="entry name" value="MEDIUM-CHAIN ACYL-COA LIGASE ACSF2, MITOCHONDRIAL"/>
    <property type="match status" value="1"/>
</dbReference>
<accession>A0ABW4LRW4</accession>
<feature type="domain" description="AMP-dependent synthetase/ligase" evidence="5">
    <location>
        <begin position="45"/>
        <end position="382"/>
    </location>
</feature>
<evidence type="ECO:0000313" key="8">
    <source>
        <dbReference type="Proteomes" id="UP001597214"/>
    </source>
</evidence>
<dbReference type="PANTHER" id="PTHR43201">
    <property type="entry name" value="ACYL-COA SYNTHETASE"/>
    <property type="match status" value="1"/>
</dbReference>
<evidence type="ECO:0000256" key="4">
    <source>
        <dbReference type="SAM" id="Phobius"/>
    </source>
</evidence>
<comment type="similarity">
    <text evidence="1">Belongs to the ATP-dependent AMP-binding enzyme family.</text>
</comment>
<proteinExistence type="inferred from homology"/>
<dbReference type="SUPFAM" id="SSF56801">
    <property type="entry name" value="Acetyl-CoA synthetase-like"/>
    <property type="match status" value="1"/>
</dbReference>
<evidence type="ECO:0000256" key="2">
    <source>
        <dbReference type="ARBA" id="ARBA00022598"/>
    </source>
</evidence>
<keyword evidence="8" id="KW-1185">Reference proteome</keyword>
<dbReference type="Proteomes" id="UP001597214">
    <property type="component" value="Unassembled WGS sequence"/>
</dbReference>
<dbReference type="InterPro" id="IPR045851">
    <property type="entry name" value="AMP-bd_C_sf"/>
</dbReference>
<keyword evidence="4" id="KW-0472">Membrane</keyword>
<evidence type="ECO:0000259" key="5">
    <source>
        <dbReference type="Pfam" id="PF00501"/>
    </source>
</evidence>
<dbReference type="Gene3D" id="3.40.50.12780">
    <property type="entry name" value="N-terminal domain of ligase-like"/>
    <property type="match status" value="1"/>
</dbReference>
<protein>
    <submittedName>
        <fullName evidence="7">AMP-binding protein</fullName>
    </submittedName>
</protein>
<keyword evidence="2" id="KW-0436">Ligase</keyword>
<dbReference type="EMBL" id="JBHUEM010000024">
    <property type="protein sequence ID" value="MFD1737827.1"/>
    <property type="molecule type" value="Genomic_DNA"/>
</dbReference>